<organism evidence="1 3">
    <name type="scientific">Didymodactylos carnosus</name>
    <dbReference type="NCBI Taxonomy" id="1234261"/>
    <lineage>
        <taxon>Eukaryota</taxon>
        <taxon>Metazoa</taxon>
        <taxon>Spiralia</taxon>
        <taxon>Gnathifera</taxon>
        <taxon>Rotifera</taxon>
        <taxon>Eurotatoria</taxon>
        <taxon>Bdelloidea</taxon>
        <taxon>Philodinida</taxon>
        <taxon>Philodinidae</taxon>
        <taxon>Didymodactylos</taxon>
    </lineage>
</organism>
<dbReference type="EMBL" id="CAJNOQ010037572">
    <property type="protein sequence ID" value="CAF1608850.1"/>
    <property type="molecule type" value="Genomic_DNA"/>
</dbReference>
<dbReference type="Proteomes" id="UP000681722">
    <property type="component" value="Unassembled WGS sequence"/>
</dbReference>
<name>A0A816BG87_9BILA</name>
<dbReference type="Proteomes" id="UP000663829">
    <property type="component" value="Unassembled WGS sequence"/>
</dbReference>
<dbReference type="AlphaFoldDB" id="A0A816BG87"/>
<evidence type="ECO:0000313" key="1">
    <source>
        <dbReference type="EMBL" id="CAF1608850.1"/>
    </source>
</evidence>
<comment type="caution">
    <text evidence="1">The sequence shown here is derived from an EMBL/GenBank/DDBJ whole genome shotgun (WGS) entry which is preliminary data.</text>
</comment>
<evidence type="ECO:0000313" key="2">
    <source>
        <dbReference type="EMBL" id="CAF4490539.1"/>
    </source>
</evidence>
<dbReference type="EMBL" id="CAJOBC010104244">
    <property type="protein sequence ID" value="CAF4490539.1"/>
    <property type="molecule type" value="Genomic_DNA"/>
</dbReference>
<protein>
    <submittedName>
        <fullName evidence="1">Uncharacterized protein</fullName>
    </submittedName>
</protein>
<reference evidence="1" key="1">
    <citation type="submission" date="2021-02" db="EMBL/GenBank/DDBJ databases">
        <authorList>
            <person name="Nowell W R."/>
        </authorList>
    </citation>
    <scope>NUCLEOTIDE SEQUENCE</scope>
</reference>
<feature type="non-terminal residue" evidence="1">
    <location>
        <position position="1"/>
    </location>
</feature>
<gene>
    <name evidence="1" type="ORF">GPM918_LOCUS42949</name>
    <name evidence="2" type="ORF">SRO942_LOCUS44308</name>
</gene>
<sequence length="144" mass="16698">QICCPNCGAKCDNPELIHENHRSTEHIAMAFKGVKYHNIHTPTLELCYQQLQTSAFIVGNETFTPRRKYYEARAPGWLDDLDLKFQNGAFRSESYPPPEQRRAWMAVRNVLVAHYKMTDHTSYDNDMYPSSILSLPSGYTPKWK</sequence>
<keyword evidence="3" id="KW-1185">Reference proteome</keyword>
<accession>A0A816BG87</accession>
<evidence type="ECO:0000313" key="3">
    <source>
        <dbReference type="Proteomes" id="UP000663829"/>
    </source>
</evidence>
<proteinExistence type="predicted"/>